<dbReference type="EMBL" id="MU003499">
    <property type="protein sequence ID" value="KAF2473943.1"/>
    <property type="molecule type" value="Genomic_DNA"/>
</dbReference>
<accession>A0ACB6R3S7</accession>
<organism evidence="1 2">
    <name type="scientific">Lindgomyces ingoldianus</name>
    <dbReference type="NCBI Taxonomy" id="673940"/>
    <lineage>
        <taxon>Eukaryota</taxon>
        <taxon>Fungi</taxon>
        <taxon>Dikarya</taxon>
        <taxon>Ascomycota</taxon>
        <taxon>Pezizomycotina</taxon>
        <taxon>Dothideomycetes</taxon>
        <taxon>Pleosporomycetidae</taxon>
        <taxon>Pleosporales</taxon>
        <taxon>Lindgomycetaceae</taxon>
        <taxon>Lindgomyces</taxon>
    </lineage>
</organism>
<sequence length="444" mass="49179">MPPPLSDYESDEDWGVHTTEVTNVKLMVPKGRKRSAALAGIDPENIIPISGDNQSEVVGFKDAPLTSSIPTSSYKTRAQVNGTQRSELCYDQKYHPMDDFVQPKRAAKLRSMYGEDTFLSDIMSASSKFSDGNHTDSDARVEEHLKKGKSKKLPFPQSSQPTRHSSRQVNLDATYSMSTHPQAIEAKTHKRHSAIISGSDKDAEHSQTIETADKEKHRKDSGNLMGLTVIPHTEDQFGSETSNPPTRQQSPADTSRSTQQSFSVSRQQNSDAAAPRGSTRASFPAHLTPSKFVSPHSKLDERLSTRDRKRAKAPKGFPIYVEPVQAQLTAEASAPPPIDYPDDNYKENQMEGSSEDEDASSNEFTDEPTSNLPQPQWTEDLSEHDARRLGLLHGSDIDSVLSDRSSGVAGIAGPDYSDVEGLQLRRRSQQLDIVSIEERDWIQY</sequence>
<gene>
    <name evidence="1" type="ORF">BDR25DRAFT_341170</name>
</gene>
<dbReference type="Proteomes" id="UP000799755">
    <property type="component" value="Unassembled WGS sequence"/>
</dbReference>
<keyword evidence="2" id="KW-1185">Reference proteome</keyword>
<evidence type="ECO:0000313" key="1">
    <source>
        <dbReference type="EMBL" id="KAF2473943.1"/>
    </source>
</evidence>
<reference evidence="1" key="1">
    <citation type="journal article" date="2020" name="Stud. Mycol.">
        <title>101 Dothideomycetes genomes: a test case for predicting lifestyles and emergence of pathogens.</title>
        <authorList>
            <person name="Haridas S."/>
            <person name="Albert R."/>
            <person name="Binder M."/>
            <person name="Bloem J."/>
            <person name="Labutti K."/>
            <person name="Salamov A."/>
            <person name="Andreopoulos B."/>
            <person name="Baker S."/>
            <person name="Barry K."/>
            <person name="Bills G."/>
            <person name="Bluhm B."/>
            <person name="Cannon C."/>
            <person name="Castanera R."/>
            <person name="Culley D."/>
            <person name="Daum C."/>
            <person name="Ezra D."/>
            <person name="Gonzalez J."/>
            <person name="Henrissat B."/>
            <person name="Kuo A."/>
            <person name="Liang C."/>
            <person name="Lipzen A."/>
            <person name="Lutzoni F."/>
            <person name="Magnuson J."/>
            <person name="Mondo S."/>
            <person name="Nolan M."/>
            <person name="Ohm R."/>
            <person name="Pangilinan J."/>
            <person name="Park H.-J."/>
            <person name="Ramirez L."/>
            <person name="Alfaro M."/>
            <person name="Sun H."/>
            <person name="Tritt A."/>
            <person name="Yoshinaga Y."/>
            <person name="Zwiers L.-H."/>
            <person name="Turgeon B."/>
            <person name="Goodwin S."/>
            <person name="Spatafora J."/>
            <person name="Crous P."/>
            <person name="Grigoriev I."/>
        </authorList>
    </citation>
    <scope>NUCLEOTIDE SEQUENCE</scope>
    <source>
        <strain evidence="1">ATCC 200398</strain>
    </source>
</reference>
<proteinExistence type="predicted"/>
<protein>
    <submittedName>
        <fullName evidence="1">Uncharacterized protein</fullName>
    </submittedName>
</protein>
<comment type="caution">
    <text evidence="1">The sequence shown here is derived from an EMBL/GenBank/DDBJ whole genome shotgun (WGS) entry which is preliminary data.</text>
</comment>
<evidence type="ECO:0000313" key="2">
    <source>
        <dbReference type="Proteomes" id="UP000799755"/>
    </source>
</evidence>
<name>A0ACB6R3S7_9PLEO</name>